<dbReference type="InterPro" id="IPR050764">
    <property type="entry name" value="CbbQ/NirQ/NorQ/GpvN"/>
</dbReference>
<evidence type="ECO:0000256" key="8">
    <source>
        <dbReference type="ARBA" id="ARBA00035108"/>
    </source>
</evidence>
<evidence type="ECO:0000256" key="4">
    <source>
        <dbReference type="ARBA" id="ARBA00022741"/>
    </source>
</evidence>
<evidence type="ECO:0000259" key="10">
    <source>
        <dbReference type="SMART" id="SM00382"/>
    </source>
</evidence>
<feature type="domain" description="AAA+ ATPase" evidence="10">
    <location>
        <begin position="14"/>
        <end position="178"/>
    </location>
</feature>
<evidence type="ECO:0000256" key="7">
    <source>
        <dbReference type="ARBA" id="ARBA00022987"/>
    </source>
</evidence>
<keyword evidence="12" id="KW-1185">Reference proteome</keyword>
<dbReference type="GO" id="GO:0005524">
    <property type="term" value="F:ATP binding"/>
    <property type="evidence" value="ECO:0007669"/>
    <property type="project" value="UniProtKB-KW"/>
</dbReference>
<dbReference type="NCBIfam" id="TIGR02640">
    <property type="entry name" value="gas_vesic_GvpN"/>
    <property type="match status" value="1"/>
</dbReference>
<comment type="caution">
    <text evidence="11">The sequence shown here is derived from an EMBL/GenBank/DDBJ whole genome shotgun (WGS) entry which is preliminary data.</text>
</comment>
<dbReference type="GO" id="GO:0031411">
    <property type="term" value="C:gas vesicle"/>
    <property type="evidence" value="ECO:0007669"/>
    <property type="project" value="UniProtKB-SubCell"/>
</dbReference>
<dbReference type="SUPFAM" id="SSF52540">
    <property type="entry name" value="P-loop containing nucleoside triphosphate hydrolases"/>
    <property type="match status" value="1"/>
</dbReference>
<dbReference type="Gene3D" id="3.40.50.300">
    <property type="entry name" value="P-loop containing nucleotide triphosphate hydrolases"/>
    <property type="match status" value="1"/>
</dbReference>
<comment type="similarity">
    <text evidence="2">Belongs to the CbbQ/NirQ/NorQ/GpvN family.</text>
</comment>
<keyword evidence="3" id="KW-0963">Cytoplasm</keyword>
<keyword evidence="6" id="KW-0067">ATP-binding</keyword>
<comment type="subcellular location">
    <subcellularLocation>
        <location evidence="1">Cytoplasm</location>
    </subcellularLocation>
    <subcellularLocation>
        <location evidence="8">Gas vesicle</location>
    </subcellularLocation>
</comment>
<evidence type="ECO:0000256" key="2">
    <source>
        <dbReference type="ARBA" id="ARBA00009417"/>
    </source>
</evidence>
<dbReference type="AlphaFoldDB" id="A0A4Y7RMA4"/>
<gene>
    <name evidence="11" type="primary">nirQ</name>
    <name evidence="11" type="ORF">Pmgp_02749</name>
</gene>
<evidence type="ECO:0000256" key="6">
    <source>
        <dbReference type="ARBA" id="ARBA00022840"/>
    </source>
</evidence>
<reference evidence="11 12" key="1">
    <citation type="journal article" date="2018" name="Environ. Microbiol.">
        <title>Novel energy conservation strategies and behaviour of Pelotomaculum schinkii driving syntrophic propionate catabolism.</title>
        <authorList>
            <person name="Hidalgo-Ahumada C.A.P."/>
            <person name="Nobu M.K."/>
            <person name="Narihiro T."/>
            <person name="Tamaki H."/>
            <person name="Liu W.T."/>
            <person name="Kamagata Y."/>
            <person name="Stams A.J.M."/>
            <person name="Imachi H."/>
            <person name="Sousa D.Z."/>
        </authorList>
    </citation>
    <scope>NUCLEOTIDE SEQUENCE [LARGE SCALE GENOMIC DNA]</scope>
    <source>
        <strain evidence="11 12">MGP</strain>
    </source>
</reference>
<dbReference type="InterPro" id="IPR003593">
    <property type="entry name" value="AAA+_ATPase"/>
</dbReference>
<dbReference type="InterPro" id="IPR027417">
    <property type="entry name" value="P-loop_NTPase"/>
</dbReference>
<protein>
    <submittedName>
        <fullName evidence="11">Denitrification regulatory protein NirQ</fullName>
    </submittedName>
</protein>
<dbReference type="GO" id="GO:0031412">
    <property type="term" value="P:gas vesicle organization"/>
    <property type="evidence" value="ECO:0007669"/>
    <property type="project" value="InterPro"/>
</dbReference>
<evidence type="ECO:0000256" key="1">
    <source>
        <dbReference type="ARBA" id="ARBA00004496"/>
    </source>
</evidence>
<dbReference type="GO" id="GO:0005737">
    <property type="term" value="C:cytoplasm"/>
    <property type="evidence" value="ECO:0007669"/>
    <property type="project" value="UniProtKB-SubCell"/>
</dbReference>
<dbReference type="Pfam" id="PF07728">
    <property type="entry name" value="AAA_5"/>
    <property type="match status" value="1"/>
</dbReference>
<dbReference type="InterPro" id="IPR013462">
    <property type="entry name" value="Gas-vesicle_GvpN"/>
</dbReference>
<keyword evidence="5" id="KW-0378">Hydrolase</keyword>
<evidence type="ECO:0000313" key="11">
    <source>
        <dbReference type="EMBL" id="TEB09946.1"/>
    </source>
</evidence>
<evidence type="ECO:0000313" key="12">
    <source>
        <dbReference type="Proteomes" id="UP000297597"/>
    </source>
</evidence>
<dbReference type="InterPro" id="IPR011704">
    <property type="entry name" value="ATPase_dyneun-rel_AAA"/>
</dbReference>
<dbReference type="PANTHER" id="PTHR42759:SF1">
    <property type="entry name" value="MAGNESIUM-CHELATASE SUBUNIT CHLD"/>
    <property type="match status" value="1"/>
</dbReference>
<dbReference type="CDD" id="cd00009">
    <property type="entry name" value="AAA"/>
    <property type="match status" value="1"/>
</dbReference>
<accession>A0A4Y7RMA4</accession>
<keyword evidence="7" id="KW-0304">Gas vesicle</keyword>
<sequence length="278" mass="31629">MTEIFERALRYLKAGLSIHFSGPSGTGKTSLALRVARSLGRPFSIIYGNSDFSSADLIGGNYGYRRKKTIDNFIHNVYTIEEDFQLRWLDKQLTKACREGHVLIYDEFSRTRPTINNILLSVLEEGVLFLPGSDAEKQTIAVHPEFRIIFTSNPLEYAGVHKTQAALEDRMVTIELNEMDRETEVAITMANSNLSGKDAEKVVDIVRDYRVIVPSSKNCTVRTCIKIAKVMAYEELSEYRSSTIKNMVAEILFSESRHPLINRKEMYPQVLSLIEKHL</sequence>
<dbReference type="SMART" id="SM00382">
    <property type="entry name" value="AAA"/>
    <property type="match status" value="1"/>
</dbReference>
<dbReference type="GO" id="GO:0016887">
    <property type="term" value="F:ATP hydrolysis activity"/>
    <property type="evidence" value="ECO:0007669"/>
    <property type="project" value="InterPro"/>
</dbReference>
<evidence type="ECO:0000256" key="9">
    <source>
        <dbReference type="ARBA" id="ARBA00049360"/>
    </source>
</evidence>
<dbReference type="Proteomes" id="UP000297597">
    <property type="component" value="Unassembled WGS sequence"/>
</dbReference>
<evidence type="ECO:0000256" key="5">
    <source>
        <dbReference type="ARBA" id="ARBA00022801"/>
    </source>
</evidence>
<comment type="catalytic activity">
    <reaction evidence="9">
        <text>ATP + H2O = ADP + phosphate + H(+)</text>
        <dbReference type="Rhea" id="RHEA:13065"/>
        <dbReference type="ChEBI" id="CHEBI:15377"/>
        <dbReference type="ChEBI" id="CHEBI:15378"/>
        <dbReference type="ChEBI" id="CHEBI:30616"/>
        <dbReference type="ChEBI" id="CHEBI:43474"/>
        <dbReference type="ChEBI" id="CHEBI:456216"/>
    </reaction>
</comment>
<dbReference type="PANTHER" id="PTHR42759">
    <property type="entry name" value="MOXR FAMILY PROTEIN"/>
    <property type="match status" value="1"/>
</dbReference>
<organism evidence="11 12">
    <name type="scientific">Pelotomaculum propionicicum</name>
    <dbReference type="NCBI Taxonomy" id="258475"/>
    <lineage>
        <taxon>Bacteria</taxon>
        <taxon>Bacillati</taxon>
        <taxon>Bacillota</taxon>
        <taxon>Clostridia</taxon>
        <taxon>Eubacteriales</taxon>
        <taxon>Desulfotomaculaceae</taxon>
        <taxon>Pelotomaculum</taxon>
    </lineage>
</organism>
<name>A0A4Y7RMA4_9FIRM</name>
<proteinExistence type="inferred from homology"/>
<dbReference type="EMBL" id="QFFZ01000035">
    <property type="protein sequence ID" value="TEB09946.1"/>
    <property type="molecule type" value="Genomic_DNA"/>
</dbReference>
<keyword evidence="4" id="KW-0547">Nucleotide-binding</keyword>
<evidence type="ECO:0000256" key="3">
    <source>
        <dbReference type="ARBA" id="ARBA00022490"/>
    </source>
</evidence>